<accession>A0A7S7NSJ3</accession>
<reference evidence="2 3" key="1">
    <citation type="submission" date="2020-10" db="EMBL/GenBank/DDBJ databases">
        <title>Complete genome sequence of Paludibaculum fermentans P105T, a facultatively anaerobic acidobacterium capable of dissimilatory Fe(III) reduction.</title>
        <authorList>
            <person name="Dedysh S.N."/>
            <person name="Beletsky A.V."/>
            <person name="Kulichevskaya I.S."/>
            <person name="Mardanov A.V."/>
            <person name="Ravin N.V."/>
        </authorList>
    </citation>
    <scope>NUCLEOTIDE SEQUENCE [LARGE SCALE GENOMIC DNA]</scope>
    <source>
        <strain evidence="2 3">P105</strain>
    </source>
</reference>
<gene>
    <name evidence="2" type="ORF">IRI77_02840</name>
</gene>
<feature type="domain" description="Resolvase HTH" evidence="1">
    <location>
        <begin position="3"/>
        <end position="34"/>
    </location>
</feature>
<dbReference type="KEGG" id="pfer:IRI77_02840"/>
<dbReference type="InterPro" id="IPR006120">
    <property type="entry name" value="Resolvase_HTH_dom"/>
</dbReference>
<keyword evidence="3" id="KW-1185">Reference proteome</keyword>
<dbReference type="AlphaFoldDB" id="A0A7S7NSJ3"/>
<dbReference type="Proteomes" id="UP000593892">
    <property type="component" value="Chromosome"/>
</dbReference>
<sequence>MKKARTLLLSGEYSKVQVADELDVSRHTLWRTLSQKRTK</sequence>
<dbReference type="GO" id="GO:0003677">
    <property type="term" value="F:DNA binding"/>
    <property type="evidence" value="ECO:0007669"/>
    <property type="project" value="InterPro"/>
</dbReference>
<evidence type="ECO:0000259" key="1">
    <source>
        <dbReference type="Pfam" id="PF02796"/>
    </source>
</evidence>
<evidence type="ECO:0000313" key="2">
    <source>
        <dbReference type="EMBL" id="QOY88916.1"/>
    </source>
</evidence>
<dbReference type="Pfam" id="PF02796">
    <property type="entry name" value="HTH_7"/>
    <property type="match status" value="1"/>
</dbReference>
<dbReference type="EMBL" id="CP063849">
    <property type="protein sequence ID" value="QOY88916.1"/>
    <property type="molecule type" value="Genomic_DNA"/>
</dbReference>
<proteinExistence type="predicted"/>
<protein>
    <submittedName>
        <fullName evidence="2">Helix-turn-helix domain-containing protein</fullName>
    </submittedName>
</protein>
<evidence type="ECO:0000313" key="3">
    <source>
        <dbReference type="Proteomes" id="UP000593892"/>
    </source>
</evidence>
<name>A0A7S7NSJ3_PALFE</name>
<dbReference type="GO" id="GO:0000150">
    <property type="term" value="F:DNA strand exchange activity"/>
    <property type="evidence" value="ECO:0007669"/>
    <property type="project" value="InterPro"/>
</dbReference>
<organism evidence="2 3">
    <name type="scientific">Paludibaculum fermentans</name>
    <dbReference type="NCBI Taxonomy" id="1473598"/>
    <lineage>
        <taxon>Bacteria</taxon>
        <taxon>Pseudomonadati</taxon>
        <taxon>Acidobacteriota</taxon>
        <taxon>Terriglobia</taxon>
        <taxon>Bryobacterales</taxon>
        <taxon>Bryobacteraceae</taxon>
        <taxon>Paludibaculum</taxon>
    </lineage>
</organism>
<dbReference type="Gene3D" id="1.10.10.60">
    <property type="entry name" value="Homeodomain-like"/>
    <property type="match status" value="1"/>
</dbReference>